<evidence type="ECO:0000313" key="6">
    <source>
        <dbReference type="Proteomes" id="UP000478417"/>
    </source>
</evidence>
<sequence>MRGEPIEIFDRYTGQELQEAVYGESSLRLVYETSVGRAGAACLFSRPFISRLFGWYMKRPASAKKVRPFVKRYGLNEAEFSRPLDAYESFNAFFCRELHPEARPVDADPDSVVFPADARHLGFQELGSEERVFVKGQSWDLGKLLGGDAELIRRFSGGSLVLSRLCPVDYHHFHYPASGTVESANWLGQRLYSVSPIALRQRLAYLWENLRYLTRIKTDSIGEVCFIEVGATNVGSIQHRPLPPDGKVTKGEPKGWFEFGGSSVITLFEPGKVILSDDLITCSAKGIELYARCGDKMGIFSR</sequence>
<dbReference type="EMBL" id="JAAGNX010000002">
    <property type="protein sequence ID" value="NDV62572.1"/>
    <property type="molecule type" value="Genomic_DNA"/>
</dbReference>
<keyword evidence="4" id="KW-0670">Pyruvate</keyword>
<dbReference type="GO" id="GO:0004609">
    <property type="term" value="F:phosphatidylserine decarboxylase activity"/>
    <property type="evidence" value="ECO:0007669"/>
    <property type="project" value="InterPro"/>
</dbReference>
<evidence type="ECO:0000313" key="5">
    <source>
        <dbReference type="EMBL" id="NDV62572.1"/>
    </source>
</evidence>
<dbReference type="Pfam" id="PF02666">
    <property type="entry name" value="PS_Dcarbxylase"/>
    <property type="match status" value="1"/>
</dbReference>
<reference evidence="5 6" key="1">
    <citation type="submission" date="2020-02" db="EMBL/GenBank/DDBJ databases">
        <title>Albibacoteraceae fam. nov., the first described family within the subdivision 4 Verrucomicrobia.</title>
        <authorList>
            <person name="Xi F."/>
        </authorList>
    </citation>
    <scope>NUCLEOTIDE SEQUENCE [LARGE SCALE GENOMIC DNA]</scope>
    <source>
        <strain evidence="5 6">CK1056</strain>
    </source>
</reference>
<keyword evidence="3" id="KW-0456">Lyase</keyword>
<dbReference type="InterPro" id="IPR003817">
    <property type="entry name" value="PS_Dcarbxylase"/>
</dbReference>
<dbReference type="GO" id="GO:0008654">
    <property type="term" value="P:phospholipid biosynthetic process"/>
    <property type="evidence" value="ECO:0007669"/>
    <property type="project" value="InterPro"/>
</dbReference>
<dbReference type="Proteomes" id="UP000478417">
    <property type="component" value="Unassembled WGS sequence"/>
</dbReference>
<organism evidence="5 6">
    <name type="scientific">Oceanipulchritudo coccoides</name>
    <dbReference type="NCBI Taxonomy" id="2706888"/>
    <lineage>
        <taxon>Bacteria</taxon>
        <taxon>Pseudomonadati</taxon>
        <taxon>Verrucomicrobiota</taxon>
        <taxon>Opitutia</taxon>
        <taxon>Puniceicoccales</taxon>
        <taxon>Oceanipulchritudinaceae</taxon>
        <taxon>Oceanipulchritudo</taxon>
    </lineage>
</organism>
<keyword evidence="2" id="KW-0865">Zymogen</keyword>
<keyword evidence="1" id="KW-0210">Decarboxylase</keyword>
<accession>A0A6B2M2M0</accession>
<evidence type="ECO:0000256" key="2">
    <source>
        <dbReference type="ARBA" id="ARBA00023145"/>
    </source>
</evidence>
<evidence type="ECO:0000256" key="4">
    <source>
        <dbReference type="ARBA" id="ARBA00023317"/>
    </source>
</evidence>
<keyword evidence="6" id="KW-1185">Reference proteome</keyword>
<name>A0A6B2M2M0_9BACT</name>
<dbReference type="AlphaFoldDB" id="A0A6B2M2M0"/>
<gene>
    <name evidence="5" type="ORF">G0Q06_08925</name>
</gene>
<dbReference type="PANTHER" id="PTHR10067:SF17">
    <property type="entry name" value="PHOSPHATIDYLSERINE DECARBOXYLASE PROENZYME 2"/>
    <property type="match status" value="1"/>
</dbReference>
<evidence type="ECO:0000256" key="3">
    <source>
        <dbReference type="ARBA" id="ARBA00023239"/>
    </source>
</evidence>
<evidence type="ECO:0000256" key="1">
    <source>
        <dbReference type="ARBA" id="ARBA00022793"/>
    </source>
</evidence>
<proteinExistence type="predicted"/>
<protein>
    <submittedName>
        <fullName evidence="5">Phosphatidylserine decarboxylase</fullName>
    </submittedName>
</protein>
<dbReference type="PANTHER" id="PTHR10067">
    <property type="entry name" value="PHOSPHATIDYLSERINE DECARBOXYLASE"/>
    <property type="match status" value="1"/>
</dbReference>
<dbReference type="RefSeq" id="WP_163964661.1">
    <property type="nucleotide sequence ID" value="NZ_JAAGNX010000002.1"/>
</dbReference>
<comment type="caution">
    <text evidence="5">The sequence shown here is derived from an EMBL/GenBank/DDBJ whole genome shotgun (WGS) entry which is preliminary data.</text>
</comment>